<name>A0A3B7MM63_9BACT</name>
<proteinExistence type="predicted"/>
<evidence type="ECO:0000313" key="2">
    <source>
        <dbReference type="Proteomes" id="UP000263900"/>
    </source>
</evidence>
<dbReference type="EMBL" id="CP032157">
    <property type="protein sequence ID" value="AXY72705.1"/>
    <property type="molecule type" value="Genomic_DNA"/>
</dbReference>
<dbReference type="InterPro" id="IPR050583">
    <property type="entry name" value="Mycobacterial_A85_antigen"/>
</dbReference>
<dbReference type="Proteomes" id="UP000263900">
    <property type="component" value="Chromosome"/>
</dbReference>
<dbReference type="InterPro" id="IPR000801">
    <property type="entry name" value="Esterase-like"/>
</dbReference>
<evidence type="ECO:0000313" key="1">
    <source>
        <dbReference type="EMBL" id="AXY72705.1"/>
    </source>
</evidence>
<organism evidence="1 2">
    <name type="scientific">Paraflavitalea soli</name>
    <dbReference type="NCBI Taxonomy" id="2315862"/>
    <lineage>
        <taxon>Bacteria</taxon>
        <taxon>Pseudomonadati</taxon>
        <taxon>Bacteroidota</taxon>
        <taxon>Chitinophagia</taxon>
        <taxon>Chitinophagales</taxon>
        <taxon>Chitinophagaceae</taxon>
        <taxon>Paraflavitalea</taxon>
    </lineage>
</organism>
<gene>
    <name evidence="1" type="ORF">D3H65_01385</name>
</gene>
<dbReference type="PANTHER" id="PTHR48098:SF6">
    <property type="entry name" value="FERRI-BACILLIBACTIN ESTERASE BESA"/>
    <property type="match status" value="1"/>
</dbReference>
<dbReference type="SUPFAM" id="SSF53474">
    <property type="entry name" value="alpha/beta-Hydrolases"/>
    <property type="match status" value="1"/>
</dbReference>
<dbReference type="PANTHER" id="PTHR48098">
    <property type="entry name" value="ENTEROCHELIN ESTERASE-RELATED"/>
    <property type="match status" value="1"/>
</dbReference>
<keyword evidence="2" id="KW-1185">Reference proteome</keyword>
<dbReference type="KEGG" id="pseg:D3H65_01385"/>
<sequence>MSEKYNLKRGGFTYFAGQMYFMKNILLVLCLAWWGGSLQAQTDSTPNSHSISRKYYVDTIQSASLNAKRKIKVYLPDDFKPTNKYPVIYVLDENWLFDPVVNDVVKLQDFSVIPPCIVVGINSPNRNYDLTPNLNTGAFTGWNKKFHDYLTQEVPAHIARKYSTPVFNILVGHSDGATFAQNAMTASPAAFRGVIGLSQNLFGDELEQYINYSQGNFTNNNYYFVASGTRDATSRLRSGRKLDSLFQLNSNPYLKVKHEVYAADHSGIAGMGLANGLGFVFSDYYQPNGWDRELADSLRKIHMDPTVLIQNTLDRINGIYGIDAKADRNAIMDLAFGIVTNKDQAKSYLAYMKEHLKIDDQFNSSAAQLYERISEYDIALEYWTNYLNDPASYKSNFFYFRRPIELIAYKMNKPEKAIAFAEEWEKLAPASVQLSFKFFIAKVASDKKVLKKKGKQNIDAFIKQYDATKTQYSMDDARKLQSLLE</sequence>
<dbReference type="InterPro" id="IPR029058">
    <property type="entry name" value="AB_hydrolase_fold"/>
</dbReference>
<accession>A0A3B7MM63</accession>
<dbReference type="Gene3D" id="3.40.50.1820">
    <property type="entry name" value="alpha/beta hydrolase"/>
    <property type="match status" value="1"/>
</dbReference>
<protein>
    <recommendedName>
        <fullName evidence="3">Esterase</fullName>
    </recommendedName>
</protein>
<dbReference type="Pfam" id="PF00756">
    <property type="entry name" value="Esterase"/>
    <property type="match status" value="1"/>
</dbReference>
<dbReference type="OrthoDB" id="9784036at2"/>
<reference evidence="1 2" key="1">
    <citation type="submission" date="2018-09" db="EMBL/GenBank/DDBJ databases">
        <title>Genome sequencing of strain 6GH32-13.</title>
        <authorList>
            <person name="Weon H.-Y."/>
            <person name="Heo J."/>
            <person name="Kwon S.-W."/>
        </authorList>
    </citation>
    <scope>NUCLEOTIDE SEQUENCE [LARGE SCALE GENOMIC DNA]</scope>
    <source>
        <strain evidence="1 2">5GH32-13</strain>
    </source>
</reference>
<evidence type="ECO:0008006" key="3">
    <source>
        <dbReference type="Google" id="ProtNLM"/>
    </source>
</evidence>
<dbReference type="AlphaFoldDB" id="A0A3B7MM63"/>